<dbReference type="AlphaFoldDB" id="A0A3M7P5I2"/>
<reference evidence="1 2" key="1">
    <citation type="journal article" date="2018" name="Sci. Rep.">
        <title>Genomic signatures of local adaptation to the degree of environmental predictability in rotifers.</title>
        <authorList>
            <person name="Franch-Gras L."/>
            <person name="Hahn C."/>
            <person name="Garcia-Roger E.M."/>
            <person name="Carmona M.J."/>
            <person name="Serra M."/>
            <person name="Gomez A."/>
        </authorList>
    </citation>
    <scope>NUCLEOTIDE SEQUENCE [LARGE SCALE GENOMIC DNA]</scope>
    <source>
        <strain evidence="1">HYR1</strain>
    </source>
</reference>
<evidence type="ECO:0000313" key="1">
    <source>
        <dbReference type="EMBL" id="RMZ94391.1"/>
    </source>
</evidence>
<sequence>WRWTHERLRRAPSVRLNKHIKNNKIQPNRPSFFQVTPSCAFFDFGDMCAFQQRSNRFIQISQD</sequence>
<accession>A0A3M7P5I2</accession>
<name>A0A3M7P5I2_BRAPC</name>
<proteinExistence type="predicted"/>
<protein>
    <submittedName>
        <fullName evidence="1">Uncharacterized protein</fullName>
    </submittedName>
</protein>
<dbReference type="EMBL" id="REGN01013084">
    <property type="protein sequence ID" value="RMZ94391.1"/>
    <property type="molecule type" value="Genomic_DNA"/>
</dbReference>
<keyword evidence="2" id="KW-1185">Reference proteome</keyword>
<feature type="non-terminal residue" evidence="1">
    <location>
        <position position="1"/>
    </location>
</feature>
<evidence type="ECO:0000313" key="2">
    <source>
        <dbReference type="Proteomes" id="UP000276133"/>
    </source>
</evidence>
<organism evidence="1 2">
    <name type="scientific">Brachionus plicatilis</name>
    <name type="common">Marine rotifer</name>
    <name type="synonym">Brachionus muelleri</name>
    <dbReference type="NCBI Taxonomy" id="10195"/>
    <lineage>
        <taxon>Eukaryota</taxon>
        <taxon>Metazoa</taxon>
        <taxon>Spiralia</taxon>
        <taxon>Gnathifera</taxon>
        <taxon>Rotifera</taxon>
        <taxon>Eurotatoria</taxon>
        <taxon>Monogononta</taxon>
        <taxon>Pseudotrocha</taxon>
        <taxon>Ploima</taxon>
        <taxon>Brachionidae</taxon>
        <taxon>Brachionus</taxon>
    </lineage>
</organism>
<gene>
    <name evidence="1" type="ORF">BpHYR1_017829</name>
</gene>
<comment type="caution">
    <text evidence="1">The sequence shown here is derived from an EMBL/GenBank/DDBJ whole genome shotgun (WGS) entry which is preliminary data.</text>
</comment>
<dbReference type="Proteomes" id="UP000276133">
    <property type="component" value="Unassembled WGS sequence"/>
</dbReference>